<reference evidence="2" key="1">
    <citation type="submission" date="2020-08" db="EMBL/GenBank/DDBJ databases">
        <title>Genome sequencing and assembly of the red palm weevil Rhynchophorus ferrugineus.</title>
        <authorList>
            <person name="Dias G.B."/>
            <person name="Bergman C.M."/>
            <person name="Manee M."/>
        </authorList>
    </citation>
    <scope>NUCLEOTIDE SEQUENCE</scope>
    <source>
        <strain evidence="2">AA-2017</strain>
        <tissue evidence="2">Whole larva</tissue>
    </source>
</reference>
<protein>
    <submittedName>
        <fullName evidence="2">Uncharacterized protein</fullName>
    </submittedName>
</protein>
<name>A0A834II25_RHYFE</name>
<accession>A0A834II25</accession>
<comment type="caution">
    <text evidence="2">The sequence shown here is derived from an EMBL/GenBank/DDBJ whole genome shotgun (WGS) entry which is preliminary data.</text>
</comment>
<evidence type="ECO:0000313" key="3">
    <source>
        <dbReference type="Proteomes" id="UP000625711"/>
    </source>
</evidence>
<proteinExistence type="predicted"/>
<evidence type="ECO:0000256" key="1">
    <source>
        <dbReference type="SAM" id="SignalP"/>
    </source>
</evidence>
<gene>
    <name evidence="2" type="ORF">GWI33_005005</name>
</gene>
<dbReference type="AlphaFoldDB" id="A0A834II25"/>
<keyword evidence="1" id="KW-0732">Signal</keyword>
<feature type="chain" id="PRO_5032841439" evidence="1">
    <location>
        <begin position="20"/>
        <end position="98"/>
    </location>
</feature>
<sequence length="98" mass="9290">MNSMLIALFALSVVAYSQAAWLGGRATLVGPGTPGGLIRGPAAAADLWGPDGSRIAASGAAGAVGFPPRPGGVVSAAVAPGGIALGAPGWIGGRLGGW</sequence>
<keyword evidence="3" id="KW-1185">Reference proteome</keyword>
<dbReference type="Proteomes" id="UP000625711">
    <property type="component" value="Unassembled WGS sequence"/>
</dbReference>
<dbReference type="EMBL" id="JAACXV010000251">
    <property type="protein sequence ID" value="KAF7281214.1"/>
    <property type="molecule type" value="Genomic_DNA"/>
</dbReference>
<feature type="signal peptide" evidence="1">
    <location>
        <begin position="1"/>
        <end position="19"/>
    </location>
</feature>
<dbReference type="OrthoDB" id="6777241at2759"/>
<organism evidence="2 3">
    <name type="scientific">Rhynchophorus ferrugineus</name>
    <name type="common">Red palm weevil</name>
    <name type="synonym">Curculio ferrugineus</name>
    <dbReference type="NCBI Taxonomy" id="354439"/>
    <lineage>
        <taxon>Eukaryota</taxon>
        <taxon>Metazoa</taxon>
        <taxon>Ecdysozoa</taxon>
        <taxon>Arthropoda</taxon>
        <taxon>Hexapoda</taxon>
        <taxon>Insecta</taxon>
        <taxon>Pterygota</taxon>
        <taxon>Neoptera</taxon>
        <taxon>Endopterygota</taxon>
        <taxon>Coleoptera</taxon>
        <taxon>Polyphaga</taxon>
        <taxon>Cucujiformia</taxon>
        <taxon>Curculionidae</taxon>
        <taxon>Dryophthorinae</taxon>
        <taxon>Rhynchophorus</taxon>
    </lineage>
</organism>
<evidence type="ECO:0000313" key="2">
    <source>
        <dbReference type="EMBL" id="KAF7281214.1"/>
    </source>
</evidence>